<comment type="caution">
    <text evidence="2">The sequence shown here is derived from an EMBL/GenBank/DDBJ whole genome shotgun (WGS) entry which is preliminary data.</text>
</comment>
<evidence type="ECO:0000256" key="1">
    <source>
        <dbReference type="SAM" id="Phobius"/>
    </source>
</evidence>
<organism evidence="2 3">
    <name type="scientific">Okeania hirsuta</name>
    <dbReference type="NCBI Taxonomy" id="1458930"/>
    <lineage>
        <taxon>Bacteria</taxon>
        <taxon>Bacillati</taxon>
        <taxon>Cyanobacteriota</taxon>
        <taxon>Cyanophyceae</taxon>
        <taxon>Oscillatoriophycideae</taxon>
        <taxon>Oscillatoriales</taxon>
        <taxon>Microcoleaceae</taxon>
        <taxon>Okeania</taxon>
    </lineage>
</organism>
<reference evidence="2 3" key="1">
    <citation type="journal article" date="2018" name="ACS Chem. Biol.">
        <title>Ketoreductase domain dysfunction expands chemodiversity: malyngamide biosynthesis in the cyanobacterium Okeania hirsuta.</title>
        <authorList>
            <person name="Moss N.A."/>
            <person name="Leao T."/>
            <person name="Rankin M."/>
            <person name="McCullough T.M."/>
            <person name="Qu P."/>
            <person name="Korobeynikov A."/>
            <person name="Smith J.L."/>
            <person name="Gerwick L."/>
            <person name="Gerwick W.H."/>
        </authorList>
    </citation>
    <scope>NUCLEOTIDE SEQUENCE [LARGE SCALE GENOMIC DNA]</scope>
    <source>
        <strain evidence="2 3">PAB10Feb10-1</strain>
    </source>
</reference>
<evidence type="ECO:0000313" key="3">
    <source>
        <dbReference type="Proteomes" id="UP000269154"/>
    </source>
</evidence>
<proteinExistence type="predicted"/>
<gene>
    <name evidence="2" type="ORF">D5R40_16700</name>
</gene>
<feature type="transmembrane region" description="Helical" evidence="1">
    <location>
        <begin position="126"/>
        <end position="146"/>
    </location>
</feature>
<dbReference type="AlphaFoldDB" id="A0A3N6NWE9"/>
<feature type="transmembrane region" description="Helical" evidence="1">
    <location>
        <begin position="158"/>
        <end position="175"/>
    </location>
</feature>
<accession>A0A3N6NWE9</accession>
<evidence type="ECO:0000313" key="2">
    <source>
        <dbReference type="EMBL" id="RQH39634.1"/>
    </source>
</evidence>
<feature type="transmembrane region" description="Helical" evidence="1">
    <location>
        <begin position="96"/>
        <end position="114"/>
    </location>
</feature>
<keyword evidence="1" id="KW-1133">Transmembrane helix</keyword>
<dbReference type="RefSeq" id="WP_153183483.1">
    <property type="nucleotide sequence ID" value="NZ_CAWOKI010000351.1"/>
</dbReference>
<sequence length="182" mass="20899">MPYPFRIEHRINNNNKSPRVSPDNLLPSEADNPIQLTGIEPSEADNLIDANFANYMERLVKLVPTEVLSVYVTVRSFWIAEPTDKLLTENNTSLSFIDWWPVICIGLVILSRLWGTRDTEKKWSSIQLIGTGIAAVSFVIWVYAMGHNILKWNLPDPRYAPTAVVLWIFIVPFFYKGDYKVE</sequence>
<dbReference type="EMBL" id="RCBY01000091">
    <property type="protein sequence ID" value="RQH39634.1"/>
    <property type="molecule type" value="Genomic_DNA"/>
</dbReference>
<keyword evidence="3" id="KW-1185">Reference proteome</keyword>
<protein>
    <submittedName>
        <fullName evidence="2">Uncharacterized protein</fullName>
    </submittedName>
</protein>
<keyword evidence="1" id="KW-0812">Transmembrane</keyword>
<dbReference type="Proteomes" id="UP000269154">
    <property type="component" value="Unassembled WGS sequence"/>
</dbReference>
<keyword evidence="1" id="KW-0472">Membrane</keyword>
<name>A0A3N6NWE9_9CYAN</name>
<dbReference type="OrthoDB" id="1551286at2"/>